<accession>A0A5C6B408</accession>
<dbReference type="RefSeq" id="WP_146519169.1">
    <property type="nucleotide sequence ID" value="NZ_CP151726.1"/>
</dbReference>
<dbReference type="InterPro" id="IPR029030">
    <property type="entry name" value="Caspase-like_dom_sf"/>
</dbReference>
<protein>
    <submittedName>
        <fullName evidence="3">Caspase domain protein</fullName>
    </submittedName>
</protein>
<dbReference type="PANTHER" id="PTHR22576">
    <property type="entry name" value="MUCOSA ASSOCIATED LYMPHOID TISSUE LYMPHOMA TRANSLOCATION PROTEIN 1/PARACASPASE"/>
    <property type="match status" value="1"/>
</dbReference>
<keyword evidence="4" id="KW-1185">Reference proteome</keyword>
<keyword evidence="1" id="KW-0732">Signal</keyword>
<feature type="signal peptide" evidence="1">
    <location>
        <begin position="1"/>
        <end position="18"/>
    </location>
</feature>
<dbReference type="GO" id="GO:0006508">
    <property type="term" value="P:proteolysis"/>
    <property type="evidence" value="ECO:0007669"/>
    <property type="project" value="InterPro"/>
</dbReference>
<dbReference type="SUPFAM" id="SSF52129">
    <property type="entry name" value="Caspase-like"/>
    <property type="match status" value="1"/>
</dbReference>
<dbReference type="InterPro" id="IPR011600">
    <property type="entry name" value="Pept_C14_caspase"/>
</dbReference>
<feature type="chain" id="PRO_5022880272" evidence="1">
    <location>
        <begin position="19"/>
        <end position="622"/>
    </location>
</feature>
<dbReference type="GO" id="GO:0004197">
    <property type="term" value="F:cysteine-type endopeptidase activity"/>
    <property type="evidence" value="ECO:0007669"/>
    <property type="project" value="InterPro"/>
</dbReference>
<evidence type="ECO:0000313" key="4">
    <source>
        <dbReference type="Proteomes" id="UP000320176"/>
    </source>
</evidence>
<evidence type="ECO:0000256" key="1">
    <source>
        <dbReference type="SAM" id="SignalP"/>
    </source>
</evidence>
<proteinExistence type="predicted"/>
<organism evidence="3 4">
    <name type="scientific">Stieleria varia</name>
    <dbReference type="NCBI Taxonomy" id="2528005"/>
    <lineage>
        <taxon>Bacteria</taxon>
        <taxon>Pseudomonadati</taxon>
        <taxon>Planctomycetota</taxon>
        <taxon>Planctomycetia</taxon>
        <taxon>Pirellulales</taxon>
        <taxon>Pirellulaceae</taxon>
        <taxon>Stieleria</taxon>
    </lineage>
</organism>
<dbReference type="Proteomes" id="UP000320176">
    <property type="component" value="Unassembled WGS sequence"/>
</dbReference>
<dbReference type="Pfam" id="PF00656">
    <property type="entry name" value="Peptidase_C14"/>
    <property type="match status" value="1"/>
</dbReference>
<dbReference type="InterPro" id="IPR052039">
    <property type="entry name" value="Caspase-related_regulators"/>
</dbReference>
<dbReference type="EMBL" id="SJPN01000002">
    <property type="protein sequence ID" value="TWU06016.1"/>
    <property type="molecule type" value="Genomic_DNA"/>
</dbReference>
<name>A0A5C6B408_9BACT</name>
<evidence type="ECO:0000313" key="3">
    <source>
        <dbReference type="EMBL" id="TWU06016.1"/>
    </source>
</evidence>
<evidence type="ECO:0000259" key="2">
    <source>
        <dbReference type="Pfam" id="PF00656"/>
    </source>
</evidence>
<dbReference type="Gene3D" id="3.40.50.1460">
    <property type="match status" value="1"/>
</dbReference>
<feature type="domain" description="Peptidase C14 caspase" evidence="2">
    <location>
        <begin position="21"/>
        <end position="231"/>
    </location>
</feature>
<dbReference type="PANTHER" id="PTHR22576:SF37">
    <property type="entry name" value="MUCOSA-ASSOCIATED LYMPHOID TISSUE LYMPHOMA TRANSLOCATION PROTEIN 1"/>
    <property type="match status" value="1"/>
</dbReference>
<dbReference type="OrthoDB" id="225966at2"/>
<dbReference type="AlphaFoldDB" id="A0A5C6B408"/>
<reference evidence="3 4" key="1">
    <citation type="submission" date="2019-02" db="EMBL/GenBank/DDBJ databases">
        <title>Deep-cultivation of Planctomycetes and their phenomic and genomic characterization uncovers novel biology.</title>
        <authorList>
            <person name="Wiegand S."/>
            <person name="Jogler M."/>
            <person name="Boedeker C."/>
            <person name="Pinto D."/>
            <person name="Vollmers J."/>
            <person name="Rivas-Marin E."/>
            <person name="Kohn T."/>
            <person name="Peeters S.H."/>
            <person name="Heuer A."/>
            <person name="Rast P."/>
            <person name="Oberbeckmann S."/>
            <person name="Bunk B."/>
            <person name="Jeske O."/>
            <person name="Meyerdierks A."/>
            <person name="Storesund J.E."/>
            <person name="Kallscheuer N."/>
            <person name="Luecker S."/>
            <person name="Lage O.M."/>
            <person name="Pohl T."/>
            <person name="Merkel B.J."/>
            <person name="Hornburger P."/>
            <person name="Mueller R.-W."/>
            <person name="Bruemmer F."/>
            <person name="Labrenz M."/>
            <person name="Spormann A.M."/>
            <person name="Op Den Camp H."/>
            <person name="Overmann J."/>
            <person name="Amann R."/>
            <person name="Jetten M.S.M."/>
            <person name="Mascher T."/>
            <person name="Medema M.H."/>
            <person name="Devos D.P."/>
            <person name="Kaster A.-K."/>
            <person name="Ovreas L."/>
            <person name="Rohde M."/>
            <person name="Galperin M.Y."/>
            <person name="Jogler C."/>
        </authorList>
    </citation>
    <scope>NUCLEOTIDE SEQUENCE [LARGE SCALE GENOMIC DNA]</scope>
    <source>
        <strain evidence="3 4">Pla52n</strain>
    </source>
</reference>
<gene>
    <name evidence="3" type="ORF">Pla52n_17330</name>
</gene>
<sequence precursor="true">MRFLATALLVFVTVHVAAQDKYACVVGVEAYDTGTFDALDYANEDAHDLGESLSAIGFFTKVMTSDASSSPLRPATPQKILRVMKATAASCGPGDTLLISLSGHGVQFADEPPLESGVRETYFCPEDADLSDKSTLLRISEVMEFINQSRASRKLLLVDACRESVLSDRGKSKSAKRIDLGSIHENRESVPSGMAVLFSCSSKQFSWEHQDLKHSVFTNYVIDYLSGKAETRFYSGGTIDLDGLVYFVRKRTNEFVSGRNLSADGQAPVLRGESANWPLGDLRSRPASASWQVYSPDSYEGALRIQLAAELVKEAKSIHQSNAFRTKLQQTTFTVESFDGKNTEIREEKISDQQVQQALQHLESEISRVESGLRFVTGISRGELAIGETSGHSSRRDYDDGSRYVQMYQPSGRLHADLLQDFERLLNEDKPDYSTVAGLGQNAADLLARYSINDFDRLLSRLPKNSSDLDGSARCTKMVLAAFAGNQEEVRILSQKPPFYTHRPYWVVPFVIRDENAFVRSVVGTTPDMADMLLFIIGELVTKGKVSDDTFSLVNSMSDDASGALLVDQGGTMLIEKDFYWLLGTLKQRSAFTRFANGSSDLGLKAYANLAFARGLLWTIDY</sequence>
<comment type="caution">
    <text evidence="3">The sequence shown here is derived from an EMBL/GenBank/DDBJ whole genome shotgun (WGS) entry which is preliminary data.</text>
</comment>